<evidence type="ECO:0000313" key="3">
    <source>
        <dbReference type="Proteomes" id="UP001353858"/>
    </source>
</evidence>
<keyword evidence="3" id="KW-1185">Reference proteome</keyword>
<evidence type="ECO:0000313" key="2">
    <source>
        <dbReference type="EMBL" id="KAK4885365.1"/>
    </source>
</evidence>
<name>A0AAN7QAJ1_9COLE</name>
<dbReference type="PANTHER" id="PTHR34153">
    <property type="entry name" value="SI:CH211-262H13.3-RELATED-RELATED"/>
    <property type="match status" value="1"/>
</dbReference>
<gene>
    <name evidence="2" type="ORF">RN001_001636</name>
</gene>
<feature type="signal peptide" evidence="1">
    <location>
        <begin position="1"/>
        <end position="15"/>
    </location>
</feature>
<reference evidence="3" key="1">
    <citation type="submission" date="2023-01" db="EMBL/GenBank/DDBJ databases">
        <title>Key to firefly adult light organ development and bioluminescence: homeobox transcription factors regulate luciferase expression and transportation to peroxisome.</title>
        <authorList>
            <person name="Fu X."/>
        </authorList>
    </citation>
    <scope>NUCLEOTIDE SEQUENCE [LARGE SCALE GENOMIC DNA]</scope>
</reference>
<dbReference type="AlphaFoldDB" id="A0AAN7QAJ1"/>
<evidence type="ECO:0008006" key="4">
    <source>
        <dbReference type="Google" id="ProtNLM"/>
    </source>
</evidence>
<accession>A0AAN7QAJ1</accession>
<keyword evidence="1" id="KW-0732">Signal</keyword>
<dbReference type="Proteomes" id="UP001353858">
    <property type="component" value="Unassembled WGS sequence"/>
</dbReference>
<feature type="chain" id="PRO_5042817290" description="DUF4806 domain-containing protein" evidence="1">
    <location>
        <begin position="16"/>
        <end position="391"/>
    </location>
</feature>
<proteinExistence type="predicted"/>
<comment type="caution">
    <text evidence="2">The sequence shown here is derived from an EMBL/GenBank/DDBJ whole genome shotgun (WGS) entry which is preliminary data.</text>
</comment>
<evidence type="ECO:0000256" key="1">
    <source>
        <dbReference type="SAM" id="SignalP"/>
    </source>
</evidence>
<sequence>MKLVILLCCVCAVWSRLEQIQLNLNIHERDCTVELYGMEIEVRYFNNRYLPENNDIVNNIVKCSWKKDGLINENNEIMHEKLKQFIIDKFRVSGQCSYFLALLVSGDYETAYKKLQLFQSISDIGTDVEVEDQIPAKRVRRATRTLFEDISDDDSASPSQLVRPLRILADRITDVTRRHFADDGDSYILPSSEKIISNPSTAILNRVNLTPTAVTPSTSYAVEPDFVKSNVTPRNRISKLLIERKRKLHKCSTSISRLQSETPRGSLVALDILVQFPISIIEDINLLETHLLERQNVIVLSDYLSTLEGRDIPTKANEILKTTVSNILASEFLFFGSRSEKSAFRNLSLKAAIVEAVKKDTPGSTDTTIKDYIKVWLKHALKRFKAETNRR</sequence>
<dbReference type="PANTHER" id="PTHR34153:SF2">
    <property type="entry name" value="SI:CH211-262H13.3-RELATED"/>
    <property type="match status" value="1"/>
</dbReference>
<dbReference type="EMBL" id="JARPUR010000001">
    <property type="protein sequence ID" value="KAK4885365.1"/>
    <property type="molecule type" value="Genomic_DNA"/>
</dbReference>
<protein>
    <recommendedName>
        <fullName evidence="4">DUF4806 domain-containing protein</fullName>
    </recommendedName>
</protein>
<organism evidence="2 3">
    <name type="scientific">Aquatica leii</name>
    <dbReference type="NCBI Taxonomy" id="1421715"/>
    <lineage>
        <taxon>Eukaryota</taxon>
        <taxon>Metazoa</taxon>
        <taxon>Ecdysozoa</taxon>
        <taxon>Arthropoda</taxon>
        <taxon>Hexapoda</taxon>
        <taxon>Insecta</taxon>
        <taxon>Pterygota</taxon>
        <taxon>Neoptera</taxon>
        <taxon>Endopterygota</taxon>
        <taxon>Coleoptera</taxon>
        <taxon>Polyphaga</taxon>
        <taxon>Elateriformia</taxon>
        <taxon>Elateroidea</taxon>
        <taxon>Lampyridae</taxon>
        <taxon>Luciolinae</taxon>
        <taxon>Aquatica</taxon>
    </lineage>
</organism>